<protein>
    <submittedName>
        <fullName evidence="2">Uncharacterized protein</fullName>
    </submittedName>
</protein>
<proteinExistence type="predicted"/>
<organism evidence="1 2">
    <name type="scientific">Romanomermis culicivorax</name>
    <name type="common">Nematode worm</name>
    <dbReference type="NCBI Taxonomy" id="13658"/>
    <lineage>
        <taxon>Eukaryota</taxon>
        <taxon>Metazoa</taxon>
        <taxon>Ecdysozoa</taxon>
        <taxon>Nematoda</taxon>
        <taxon>Enoplea</taxon>
        <taxon>Dorylaimia</taxon>
        <taxon>Mermithida</taxon>
        <taxon>Mermithoidea</taxon>
        <taxon>Mermithidae</taxon>
        <taxon>Romanomermis</taxon>
    </lineage>
</organism>
<name>A0A915ID10_ROMCU</name>
<evidence type="ECO:0000313" key="2">
    <source>
        <dbReference type="WBParaSite" id="nRc.2.0.1.t12070-RA"/>
    </source>
</evidence>
<reference evidence="2" key="1">
    <citation type="submission" date="2022-11" db="UniProtKB">
        <authorList>
            <consortium name="WormBaseParasite"/>
        </authorList>
    </citation>
    <scope>IDENTIFICATION</scope>
</reference>
<accession>A0A915ID10</accession>
<dbReference type="WBParaSite" id="nRc.2.0.1.t12070-RA">
    <property type="protein sequence ID" value="nRc.2.0.1.t12070-RA"/>
    <property type="gene ID" value="nRc.2.0.1.g12070"/>
</dbReference>
<sequence length="127" mass="14395">MDNSGVQFVGFSNSHWFNGLLAKKLACTKLYIAVPLERFKESLENSNPMENRGEIMKDKVEKAHAHGIWNWSLLLGKISKNLNTVLNSMTGTKFLSKRQLPISQKPSTGSVGMFMKHKTKETDKRKI</sequence>
<dbReference type="Proteomes" id="UP000887565">
    <property type="component" value="Unplaced"/>
</dbReference>
<keyword evidence="1" id="KW-1185">Reference proteome</keyword>
<dbReference type="AlphaFoldDB" id="A0A915ID10"/>
<evidence type="ECO:0000313" key="1">
    <source>
        <dbReference type="Proteomes" id="UP000887565"/>
    </source>
</evidence>